<feature type="region of interest" description="Disordered" evidence="1">
    <location>
        <begin position="1"/>
        <end position="38"/>
    </location>
</feature>
<organism evidence="3 4">
    <name type="scientific">Euphydryas editha</name>
    <name type="common">Edith's checkerspot</name>
    <dbReference type="NCBI Taxonomy" id="104508"/>
    <lineage>
        <taxon>Eukaryota</taxon>
        <taxon>Metazoa</taxon>
        <taxon>Ecdysozoa</taxon>
        <taxon>Arthropoda</taxon>
        <taxon>Hexapoda</taxon>
        <taxon>Insecta</taxon>
        <taxon>Pterygota</taxon>
        <taxon>Neoptera</taxon>
        <taxon>Endopterygota</taxon>
        <taxon>Lepidoptera</taxon>
        <taxon>Glossata</taxon>
        <taxon>Ditrysia</taxon>
        <taxon>Papilionoidea</taxon>
        <taxon>Nymphalidae</taxon>
        <taxon>Nymphalinae</taxon>
        <taxon>Euphydryas</taxon>
    </lineage>
</organism>
<feature type="region of interest" description="Disordered" evidence="1">
    <location>
        <begin position="62"/>
        <end position="92"/>
    </location>
</feature>
<evidence type="ECO:0000313" key="4">
    <source>
        <dbReference type="Proteomes" id="UP001153954"/>
    </source>
</evidence>
<reference evidence="3" key="1">
    <citation type="submission" date="2022-03" db="EMBL/GenBank/DDBJ databases">
        <authorList>
            <person name="Tunstrom K."/>
        </authorList>
    </citation>
    <scope>NUCLEOTIDE SEQUENCE</scope>
</reference>
<keyword evidence="2" id="KW-0472">Membrane</keyword>
<comment type="caution">
    <text evidence="3">The sequence shown here is derived from an EMBL/GenBank/DDBJ whole genome shotgun (WGS) entry which is preliminary data.</text>
</comment>
<name>A0AAU9TKI1_EUPED</name>
<feature type="compositionally biased region" description="Low complexity" evidence="1">
    <location>
        <begin position="79"/>
        <end position="92"/>
    </location>
</feature>
<dbReference type="AlphaFoldDB" id="A0AAU9TKI1"/>
<feature type="transmembrane region" description="Helical" evidence="2">
    <location>
        <begin position="41"/>
        <end position="60"/>
    </location>
</feature>
<protein>
    <submittedName>
        <fullName evidence="3">Uncharacterized protein</fullName>
    </submittedName>
</protein>
<proteinExistence type="predicted"/>
<keyword evidence="2" id="KW-1133">Transmembrane helix</keyword>
<sequence>MNSFPKKFSRDENIRRQIGKRQQECSRAGEVAGPASGSSGAVWWATGCVGGGVLALAACWRKRRRAPRRPPPPPRPRPRAVAARLAAPPDTV</sequence>
<evidence type="ECO:0000256" key="2">
    <source>
        <dbReference type="SAM" id="Phobius"/>
    </source>
</evidence>
<dbReference type="Proteomes" id="UP001153954">
    <property type="component" value="Unassembled WGS sequence"/>
</dbReference>
<gene>
    <name evidence="3" type="ORF">EEDITHA_LOCUS1744</name>
</gene>
<accession>A0AAU9TKI1</accession>
<dbReference type="EMBL" id="CAKOGL010000004">
    <property type="protein sequence ID" value="CAH2085250.1"/>
    <property type="molecule type" value="Genomic_DNA"/>
</dbReference>
<keyword evidence="4" id="KW-1185">Reference proteome</keyword>
<evidence type="ECO:0000313" key="3">
    <source>
        <dbReference type="EMBL" id="CAH2085250.1"/>
    </source>
</evidence>
<keyword evidence="2" id="KW-0812">Transmembrane</keyword>
<evidence type="ECO:0000256" key="1">
    <source>
        <dbReference type="SAM" id="MobiDB-lite"/>
    </source>
</evidence>